<evidence type="ECO:0000256" key="1">
    <source>
        <dbReference type="SAM" id="MobiDB-lite"/>
    </source>
</evidence>
<evidence type="ECO:0000313" key="3">
    <source>
        <dbReference type="Proteomes" id="UP000054560"/>
    </source>
</evidence>
<feature type="compositionally biased region" description="Low complexity" evidence="1">
    <location>
        <begin position="215"/>
        <end position="230"/>
    </location>
</feature>
<evidence type="ECO:0000313" key="2">
    <source>
        <dbReference type="EMBL" id="KNC87383.1"/>
    </source>
</evidence>
<feature type="compositionally biased region" description="Basic and acidic residues" evidence="1">
    <location>
        <begin position="578"/>
        <end position="594"/>
    </location>
</feature>
<organism evidence="2 3">
    <name type="scientific">Sphaeroforma arctica JP610</name>
    <dbReference type="NCBI Taxonomy" id="667725"/>
    <lineage>
        <taxon>Eukaryota</taxon>
        <taxon>Ichthyosporea</taxon>
        <taxon>Ichthyophonida</taxon>
        <taxon>Sphaeroforma</taxon>
    </lineage>
</organism>
<dbReference type="EMBL" id="KQ241612">
    <property type="protein sequence ID" value="KNC87383.1"/>
    <property type="molecule type" value="Genomic_DNA"/>
</dbReference>
<dbReference type="RefSeq" id="XP_014161285.1">
    <property type="nucleotide sequence ID" value="XM_014305810.1"/>
</dbReference>
<keyword evidence="3" id="KW-1185">Reference proteome</keyword>
<dbReference type="AlphaFoldDB" id="A0A0L0GGD8"/>
<dbReference type="GeneID" id="25901028"/>
<protein>
    <submittedName>
        <fullName evidence="2">Uncharacterized protein</fullName>
    </submittedName>
</protein>
<reference evidence="2 3" key="1">
    <citation type="submission" date="2011-02" db="EMBL/GenBank/DDBJ databases">
        <title>The Genome Sequence of Sphaeroforma arctica JP610.</title>
        <authorList>
            <consortium name="The Broad Institute Genome Sequencing Platform"/>
            <person name="Russ C."/>
            <person name="Cuomo C."/>
            <person name="Young S.K."/>
            <person name="Zeng Q."/>
            <person name="Gargeya S."/>
            <person name="Alvarado L."/>
            <person name="Berlin A."/>
            <person name="Chapman S.B."/>
            <person name="Chen Z."/>
            <person name="Freedman E."/>
            <person name="Gellesch M."/>
            <person name="Goldberg J."/>
            <person name="Griggs A."/>
            <person name="Gujja S."/>
            <person name="Heilman E."/>
            <person name="Heiman D."/>
            <person name="Howarth C."/>
            <person name="Mehta T."/>
            <person name="Neiman D."/>
            <person name="Pearson M."/>
            <person name="Roberts A."/>
            <person name="Saif S."/>
            <person name="Shea T."/>
            <person name="Shenoy N."/>
            <person name="Sisk P."/>
            <person name="Stolte C."/>
            <person name="Sykes S."/>
            <person name="White J."/>
            <person name="Yandava C."/>
            <person name="Burger G."/>
            <person name="Gray M.W."/>
            <person name="Holland P.W.H."/>
            <person name="King N."/>
            <person name="Lang F.B.F."/>
            <person name="Roger A.J."/>
            <person name="Ruiz-Trillo I."/>
            <person name="Haas B."/>
            <person name="Nusbaum C."/>
            <person name="Birren B."/>
        </authorList>
    </citation>
    <scope>NUCLEOTIDE SEQUENCE [LARGE SCALE GENOMIC DNA]</scope>
    <source>
        <strain evidence="2 3">JP610</strain>
    </source>
</reference>
<gene>
    <name evidence="2" type="ORF">SARC_00524</name>
</gene>
<feature type="compositionally biased region" description="Basic and acidic residues" evidence="1">
    <location>
        <begin position="556"/>
        <end position="567"/>
    </location>
</feature>
<accession>A0A0L0GGD8</accession>
<feature type="region of interest" description="Disordered" evidence="1">
    <location>
        <begin position="209"/>
        <end position="267"/>
    </location>
</feature>
<feature type="region of interest" description="Disordered" evidence="1">
    <location>
        <begin position="160"/>
        <end position="181"/>
    </location>
</feature>
<name>A0A0L0GGD8_9EUKA</name>
<sequence>MDTSDSEKQRTGSAKSTFKAWHGYTQYGARVPEIFPLANISKDTGLRQACTYKSMEDWSGNVDMTRSSTLSLSSTNQNLHPYTNDWARPHTSVNSQFQSSNTISNQTYSLRSSNIPSDIAHVSKRNHTTVLETVSDRYSYLYSPITPSTHNVAVSPAYKDPSASTKNMASQTSVGVTGKDSTPRTNIFNFESLHSVANGLYHNDSLQSEIRPVGNNSTATSKTAPTATNSWDSGRSVTFGPASFTPRHTGNSQSTTTRQSSYTYTGNQQRKMLYNVPSAGQTMSNNNSGWTNLGHSLPYHGGQFEKPSADYNKVPQPPRTLRQSLHAEEGNYADDTIRSSTLQPISHMSAASGAQRYSVPNLYKENGLRNCQTSHDMLDDRLAERGFSCSALVSRDVQTSVCERGCEDQLHPFVDIFHRIGHSSNTSRVHLKDQNDFLVKLIFDQQGNFKYHLSCLTRIFKISRRRFRRVHSKCLKSVEGQQEVHGLKGRPSNNRKAAETRLQFVQFVRDMRVVIGNDHKLFYLADNVSSIQGWFPSSLRMRFNDNQLKMLAKYEKEKAETEGENRSNEVSNTGESSDTQRRGAQERAGHERRPSFQTISNSTCQRWFKRFFSSDTFIYAQHCRRTSMENDLEGGECEQYKK</sequence>
<feature type="compositionally biased region" description="Polar residues" evidence="1">
    <location>
        <begin position="162"/>
        <end position="181"/>
    </location>
</feature>
<feature type="compositionally biased region" description="Low complexity" evidence="1">
    <location>
        <begin position="252"/>
        <end position="265"/>
    </location>
</feature>
<dbReference type="Proteomes" id="UP000054560">
    <property type="component" value="Unassembled WGS sequence"/>
</dbReference>
<feature type="region of interest" description="Disordered" evidence="1">
    <location>
        <begin position="556"/>
        <end position="596"/>
    </location>
</feature>
<feature type="compositionally biased region" description="Polar residues" evidence="1">
    <location>
        <begin position="568"/>
        <end position="577"/>
    </location>
</feature>
<proteinExistence type="predicted"/>